<gene>
    <name evidence="1" type="ORF">DF3PB_4280004</name>
</gene>
<reference evidence="1" key="1">
    <citation type="submission" date="2018-07" db="EMBL/GenBank/DDBJ databases">
        <authorList>
            <person name="Quirk P.G."/>
            <person name="Krulwich T.A."/>
        </authorList>
    </citation>
    <scope>NUCLEOTIDE SEQUENCE</scope>
</reference>
<dbReference type="AlphaFoldDB" id="A0A380TI69"/>
<sequence length="147" mass="15327">MRAVLTGVILSALLFCSDALALTAVCREPQGRVLGVHGLMGEGKEVDEVDGMTGGLFTLIWDGSSRRATLITQGAGGGAPNTEDALVVHNTKGKLSVLVLYEGAVWLYSLYPEVGRLLITAHQEGLGIDAGGALAKVFQAQCEVSSK</sequence>
<organism evidence="1">
    <name type="scientific">metagenome</name>
    <dbReference type="NCBI Taxonomy" id="256318"/>
    <lineage>
        <taxon>unclassified sequences</taxon>
        <taxon>metagenomes</taxon>
    </lineage>
</organism>
<dbReference type="EMBL" id="UIDG01000366">
    <property type="protein sequence ID" value="SUS07401.1"/>
    <property type="molecule type" value="Genomic_DNA"/>
</dbReference>
<proteinExistence type="predicted"/>
<evidence type="ECO:0000313" key="1">
    <source>
        <dbReference type="EMBL" id="SUS07401.1"/>
    </source>
</evidence>
<name>A0A380TI69_9ZZZZ</name>
<protein>
    <submittedName>
        <fullName evidence="1">Uncharacterized protein</fullName>
    </submittedName>
</protein>
<accession>A0A380TI69</accession>